<feature type="region of interest" description="Disordered" evidence="1">
    <location>
        <begin position="168"/>
        <end position="191"/>
    </location>
</feature>
<feature type="region of interest" description="Disordered" evidence="1">
    <location>
        <begin position="106"/>
        <end position="132"/>
    </location>
</feature>
<reference evidence="3" key="1">
    <citation type="journal article" date="2016" name="Nat. Commun.">
        <title>The Gonium pectorale genome demonstrates co-option of cell cycle regulation during the evolution of multicellularity.</title>
        <authorList>
            <person name="Hanschen E.R."/>
            <person name="Marriage T.N."/>
            <person name="Ferris P.J."/>
            <person name="Hamaji T."/>
            <person name="Toyoda A."/>
            <person name="Fujiyama A."/>
            <person name="Neme R."/>
            <person name="Noguchi H."/>
            <person name="Minakuchi Y."/>
            <person name="Suzuki M."/>
            <person name="Kawai-Toyooka H."/>
            <person name="Smith D.R."/>
            <person name="Sparks H."/>
            <person name="Anderson J."/>
            <person name="Bakaric R."/>
            <person name="Luria V."/>
            <person name="Karger A."/>
            <person name="Kirschner M.W."/>
            <person name="Durand P.M."/>
            <person name="Michod R.E."/>
            <person name="Nozaki H."/>
            <person name="Olson B.J."/>
        </authorList>
    </citation>
    <scope>NUCLEOTIDE SEQUENCE [LARGE SCALE GENOMIC DNA]</scope>
    <source>
        <strain evidence="3">NIES-2863</strain>
    </source>
</reference>
<organism evidence="2 3">
    <name type="scientific">Gonium pectorale</name>
    <name type="common">Green alga</name>
    <dbReference type="NCBI Taxonomy" id="33097"/>
    <lineage>
        <taxon>Eukaryota</taxon>
        <taxon>Viridiplantae</taxon>
        <taxon>Chlorophyta</taxon>
        <taxon>core chlorophytes</taxon>
        <taxon>Chlorophyceae</taxon>
        <taxon>CS clade</taxon>
        <taxon>Chlamydomonadales</taxon>
        <taxon>Volvocaceae</taxon>
        <taxon>Gonium</taxon>
    </lineage>
</organism>
<feature type="compositionally biased region" description="Low complexity" evidence="1">
    <location>
        <begin position="120"/>
        <end position="132"/>
    </location>
</feature>
<gene>
    <name evidence="2" type="ORF">GPECTOR_16g608</name>
</gene>
<evidence type="ECO:0000313" key="3">
    <source>
        <dbReference type="Proteomes" id="UP000075714"/>
    </source>
</evidence>
<evidence type="ECO:0000256" key="1">
    <source>
        <dbReference type="SAM" id="MobiDB-lite"/>
    </source>
</evidence>
<dbReference type="OrthoDB" id="10645122at2759"/>
<proteinExistence type="predicted"/>
<dbReference type="EMBL" id="LSYV01000017">
    <property type="protein sequence ID" value="KXZ50434.1"/>
    <property type="molecule type" value="Genomic_DNA"/>
</dbReference>
<dbReference type="Proteomes" id="UP000075714">
    <property type="component" value="Unassembled WGS sequence"/>
</dbReference>
<dbReference type="AlphaFoldDB" id="A0A150GKW9"/>
<comment type="caution">
    <text evidence="2">The sequence shown here is derived from an EMBL/GenBank/DDBJ whole genome shotgun (WGS) entry which is preliminary data.</text>
</comment>
<sequence length="314" mass="30792">MADDITVAAPKHPLTWDATGPSLTALDGLLAELAAAAPAAAAPLAARADAAKAAARVPTSGRKLLRRAMRVLVGRMVDTVEERFNVIRTDLEAKAAAEAAAAGGGTAAAADGEHGGEHGGAAAEGSSSSVATTVGGSKAAKAAAKAAAAAAAKATAKGGKKGAAAAAGGAGAESETEGDHAAHSPGAGLPHVAHLQPAFHEKAVAGARTAIKVTLNGLGEEVLRHKVAVGDALEEAIRELDGRIAAEQERLLAAGGSSGGEWFSPPGPAGGVPAVGPGPAAPVRSAGLEALYWERLGLLRQWTGLGVPNRATIR</sequence>
<keyword evidence="3" id="KW-1185">Reference proteome</keyword>
<dbReference type="STRING" id="33097.A0A150GKW9"/>
<evidence type="ECO:0000313" key="2">
    <source>
        <dbReference type="EMBL" id="KXZ50434.1"/>
    </source>
</evidence>
<accession>A0A150GKW9</accession>
<name>A0A150GKW9_GONPE</name>
<protein>
    <submittedName>
        <fullName evidence="2">Uncharacterized protein</fullName>
    </submittedName>
</protein>